<dbReference type="EC" id="1.5.1.7" evidence="4"/>
<dbReference type="InterPro" id="IPR036291">
    <property type="entry name" value="NAD(P)-bd_dom_sf"/>
</dbReference>
<dbReference type="EMBL" id="SGWQ01000009">
    <property type="protein sequence ID" value="RZS34228.1"/>
    <property type="molecule type" value="Genomic_DNA"/>
</dbReference>
<evidence type="ECO:0000313" key="16">
    <source>
        <dbReference type="EMBL" id="RZS34228.1"/>
    </source>
</evidence>
<protein>
    <recommendedName>
        <fullName evidence="5">Saccharopine dehydrogenase [NAD(+), L-lysine-forming]</fullName>
        <ecNumber evidence="4">1.5.1.7</ecNumber>
    </recommendedName>
    <alternativeName>
        <fullName evidence="10">Lysine--2-oxoglutarate reductase</fullName>
    </alternativeName>
</protein>
<keyword evidence="8 13" id="KW-0520">NAD</keyword>
<dbReference type="SUPFAM" id="SSF51735">
    <property type="entry name" value="NAD(P)-binding Rossmann-fold domains"/>
    <property type="match status" value="1"/>
</dbReference>
<dbReference type="Pfam" id="PF05222">
    <property type="entry name" value="AlaDh_PNT_N"/>
    <property type="match status" value="1"/>
</dbReference>
<name>A0A4Q7KH69_9PSEU</name>
<evidence type="ECO:0000259" key="14">
    <source>
        <dbReference type="SMART" id="SM01002"/>
    </source>
</evidence>
<dbReference type="Gene3D" id="3.40.50.720">
    <property type="entry name" value="NAD(P)-binding Rossmann-like Domain"/>
    <property type="match status" value="2"/>
</dbReference>
<evidence type="ECO:0000256" key="6">
    <source>
        <dbReference type="ARBA" id="ARBA00022605"/>
    </source>
</evidence>
<dbReference type="OrthoDB" id="502334at2"/>
<dbReference type="AlphaFoldDB" id="A0A4Q7KH69"/>
<proteinExistence type="inferred from homology"/>
<evidence type="ECO:0000256" key="8">
    <source>
        <dbReference type="ARBA" id="ARBA00023027"/>
    </source>
</evidence>
<evidence type="ECO:0000256" key="3">
    <source>
        <dbReference type="ARBA" id="ARBA00011245"/>
    </source>
</evidence>
<dbReference type="InterPro" id="IPR007886">
    <property type="entry name" value="AlaDH/PNT_N"/>
</dbReference>
<evidence type="ECO:0000256" key="9">
    <source>
        <dbReference type="ARBA" id="ARBA00023157"/>
    </source>
</evidence>
<evidence type="ECO:0000256" key="2">
    <source>
        <dbReference type="ARBA" id="ARBA00005689"/>
    </source>
</evidence>
<evidence type="ECO:0000256" key="11">
    <source>
        <dbReference type="ARBA" id="ARBA00047860"/>
    </source>
</evidence>
<dbReference type="PANTHER" id="PTHR11133:SF23">
    <property type="entry name" value="SACCHAROPINE DEHYDROGENASE [NAD(+), L-LYSINE-FORMING]"/>
    <property type="match status" value="1"/>
</dbReference>
<comment type="catalytic activity">
    <reaction evidence="11">
        <text>L-saccharopine + NAD(+) + H2O = L-lysine + 2-oxoglutarate + NADH + H(+)</text>
        <dbReference type="Rhea" id="RHEA:12440"/>
        <dbReference type="ChEBI" id="CHEBI:15377"/>
        <dbReference type="ChEBI" id="CHEBI:15378"/>
        <dbReference type="ChEBI" id="CHEBI:16810"/>
        <dbReference type="ChEBI" id="CHEBI:32551"/>
        <dbReference type="ChEBI" id="CHEBI:57540"/>
        <dbReference type="ChEBI" id="CHEBI:57945"/>
        <dbReference type="ChEBI" id="CHEBI:57951"/>
        <dbReference type="EC" id="1.5.1.7"/>
    </reaction>
</comment>
<evidence type="ECO:0000256" key="1">
    <source>
        <dbReference type="ARBA" id="ARBA00004884"/>
    </source>
</evidence>
<dbReference type="RefSeq" id="WP_130346531.1">
    <property type="nucleotide sequence ID" value="NZ_SGWQ01000009.1"/>
</dbReference>
<comment type="subunit">
    <text evidence="3">Monomer.</text>
</comment>
<keyword evidence="7" id="KW-0560">Oxidoreductase</keyword>
<feature type="binding site" evidence="13">
    <location>
        <position position="258"/>
    </location>
    <ligand>
        <name>NAD(+)</name>
        <dbReference type="ChEBI" id="CHEBI:57540"/>
    </ligand>
</feature>
<dbReference type="SMART" id="SM01003">
    <property type="entry name" value="AlaDh_PNT_N"/>
    <property type="match status" value="1"/>
</dbReference>
<feature type="binding site" evidence="13">
    <location>
        <begin position="297"/>
        <end position="300"/>
    </location>
    <ligand>
        <name>NAD(+)</name>
        <dbReference type="ChEBI" id="CHEBI:57540"/>
    </ligand>
</feature>
<evidence type="ECO:0000313" key="17">
    <source>
        <dbReference type="Proteomes" id="UP000294257"/>
    </source>
</evidence>
<dbReference type="GO" id="GO:0019878">
    <property type="term" value="P:lysine biosynthetic process via aminoadipic acid"/>
    <property type="evidence" value="ECO:0007669"/>
    <property type="project" value="UniProtKB-UniPathway"/>
</dbReference>
<dbReference type="InterPro" id="IPR051168">
    <property type="entry name" value="AASS"/>
</dbReference>
<comment type="caution">
    <text evidence="16">The sequence shown here is derived from an EMBL/GenBank/DDBJ whole genome shotgun (WGS) entry which is preliminary data.</text>
</comment>
<comment type="pathway">
    <text evidence="1">Amino-acid biosynthesis; L-lysine biosynthesis via AAA pathway; L-lysine from L-alpha-aminoadipate (fungal route): step 3/3.</text>
</comment>
<feature type="active site" description="Proton donor" evidence="12">
    <location>
        <position position="95"/>
    </location>
</feature>
<feature type="active site" description="Proton acceptor" evidence="12">
    <location>
        <position position="77"/>
    </location>
</feature>
<evidence type="ECO:0000256" key="4">
    <source>
        <dbReference type="ARBA" id="ARBA00012847"/>
    </source>
</evidence>
<feature type="domain" description="Alanine dehydrogenase/pyridine nucleotide transhydrogenase NAD(H)-binding" evidence="14">
    <location>
        <begin position="169"/>
        <end position="296"/>
    </location>
</feature>
<feature type="binding site" evidence="13">
    <location>
        <position position="208"/>
    </location>
    <ligand>
        <name>NAD(+)</name>
        <dbReference type="ChEBI" id="CHEBI:57540"/>
    </ligand>
</feature>
<dbReference type="SUPFAM" id="SSF52283">
    <property type="entry name" value="Formate/glycerate dehydrogenase catalytic domain-like"/>
    <property type="match status" value="1"/>
</dbReference>
<evidence type="ECO:0000259" key="15">
    <source>
        <dbReference type="SMART" id="SM01003"/>
    </source>
</evidence>
<dbReference type="CDD" id="cd12188">
    <property type="entry name" value="SDH"/>
    <property type="match status" value="1"/>
</dbReference>
<evidence type="ECO:0000256" key="5">
    <source>
        <dbReference type="ARBA" id="ARBA00021221"/>
    </source>
</evidence>
<dbReference type="Proteomes" id="UP000294257">
    <property type="component" value="Unassembled WGS sequence"/>
</dbReference>
<evidence type="ECO:0000256" key="12">
    <source>
        <dbReference type="PIRSR" id="PIRSR018250-1"/>
    </source>
</evidence>
<dbReference type="SMART" id="SM01002">
    <property type="entry name" value="AlaDh_PNT_C"/>
    <property type="match status" value="1"/>
</dbReference>
<keyword evidence="6" id="KW-0028">Amino-acid biosynthesis</keyword>
<comment type="similarity">
    <text evidence="2">Belongs to the AlaDH/PNT family.</text>
</comment>
<evidence type="ECO:0000256" key="13">
    <source>
        <dbReference type="PIRSR" id="PIRSR018250-3"/>
    </source>
</evidence>
<feature type="binding site" evidence="13">
    <location>
        <begin position="187"/>
        <end position="188"/>
    </location>
    <ligand>
        <name>NAD(+)</name>
        <dbReference type="ChEBI" id="CHEBI:57540"/>
    </ligand>
</feature>
<feature type="binding site" evidence="13">
    <location>
        <position position="129"/>
    </location>
    <ligand>
        <name>NAD(+)</name>
        <dbReference type="ChEBI" id="CHEBI:57540"/>
    </ligand>
</feature>
<gene>
    <name evidence="16" type="ORF">EV193_10915</name>
</gene>
<dbReference type="InterPro" id="IPR027281">
    <property type="entry name" value="Lys1"/>
</dbReference>
<keyword evidence="17" id="KW-1185">Reference proteome</keyword>
<keyword evidence="9" id="KW-1015">Disulfide bond</keyword>
<evidence type="ECO:0000256" key="10">
    <source>
        <dbReference type="ARBA" id="ARBA00033228"/>
    </source>
</evidence>
<dbReference type="GO" id="GO:0005737">
    <property type="term" value="C:cytoplasm"/>
    <property type="evidence" value="ECO:0007669"/>
    <property type="project" value="TreeGrafter"/>
</dbReference>
<organism evidence="16 17">
    <name type="scientific">Herbihabitans rhizosphaerae</name>
    <dbReference type="NCBI Taxonomy" id="1872711"/>
    <lineage>
        <taxon>Bacteria</taxon>
        <taxon>Bacillati</taxon>
        <taxon>Actinomycetota</taxon>
        <taxon>Actinomycetes</taxon>
        <taxon>Pseudonocardiales</taxon>
        <taxon>Pseudonocardiaceae</taxon>
        <taxon>Herbihabitans</taxon>
    </lineage>
</organism>
<reference evidence="16 17" key="1">
    <citation type="submission" date="2019-02" db="EMBL/GenBank/DDBJ databases">
        <title>Genomic Encyclopedia of Type Strains, Phase IV (KMG-IV): sequencing the most valuable type-strain genomes for metagenomic binning, comparative biology and taxonomic classification.</title>
        <authorList>
            <person name="Goeker M."/>
        </authorList>
    </citation>
    <scope>NUCLEOTIDE SEQUENCE [LARGE SCALE GENOMIC DNA]</scope>
    <source>
        <strain evidence="16 17">DSM 101727</strain>
    </source>
</reference>
<dbReference type="GO" id="GO:0004754">
    <property type="term" value="F:saccharopine dehydrogenase (NAD+, L-lysine-forming) activity"/>
    <property type="evidence" value="ECO:0007669"/>
    <property type="project" value="UniProtKB-EC"/>
</dbReference>
<dbReference type="UniPathway" id="UPA00033">
    <property type="reaction ID" value="UER00034"/>
</dbReference>
<sequence>MASTPLLWIRHETRDTERRAPISPKDARELVDGGLDVVVEESHQRIFPIEEYVAAGCRVAAGSWVDAPKDAIVVGLKELPAEPAALTHRHVFFGHAYKGQNGATTLLRRFADGGGQLLDLEYLTDPNGRRHAAFGYWAGYVGAALAVLCRSDRIEPPLRHTSLGSLDDVVRDAGAEGSTALVIGAQGRCGRGARAALSVAGIDPTCWDIEETRNLDRAAILDHEILVNTVLVNEPTPPFLTHTELASADRNLTVIADVTCDVSSEFNLLPIYSAVTSWERPSVRVTTDSRPVDVIAIDNLPSILPLESSLAFSAELAPHLAEVHTLSGPWSRCAEHFSRACHSAGIETERTNA</sequence>
<accession>A0A4Q7KH69</accession>
<feature type="binding site" evidence="13">
    <location>
        <position position="212"/>
    </location>
    <ligand>
        <name>NAD(+)</name>
        <dbReference type="ChEBI" id="CHEBI:57540"/>
    </ligand>
</feature>
<feature type="domain" description="Alanine dehydrogenase/pyridine nucleotide transhydrogenase N-terminal" evidence="15">
    <location>
        <begin position="8"/>
        <end position="141"/>
    </location>
</feature>
<dbReference type="InterPro" id="IPR007698">
    <property type="entry name" value="AlaDH/PNT_NAD(H)-bd"/>
</dbReference>
<dbReference type="PIRSF" id="PIRSF018250">
    <property type="entry name" value="Saccharopine_DH_Lys"/>
    <property type="match status" value="1"/>
</dbReference>
<evidence type="ECO:0000256" key="7">
    <source>
        <dbReference type="ARBA" id="ARBA00023002"/>
    </source>
</evidence>
<dbReference type="PANTHER" id="PTHR11133">
    <property type="entry name" value="SACCHAROPINE DEHYDROGENASE"/>
    <property type="match status" value="1"/>
</dbReference>